<reference evidence="4 5" key="1">
    <citation type="submission" date="2019-08" db="EMBL/GenBank/DDBJ databases">
        <title>Arthrobacter sp. nov., isolated from plateau pika and Tibetan wild ass.</title>
        <authorList>
            <person name="Ge Y."/>
        </authorList>
    </citation>
    <scope>NUCLEOTIDE SEQUENCE [LARGE SCALE GENOMIC DNA]</scope>
    <source>
        <strain evidence="4 5">785</strain>
    </source>
</reference>
<dbReference type="PANTHER" id="PTHR34700:SF4">
    <property type="entry name" value="PHAGE-LIKE ELEMENT PBSX PROTEIN XKDP"/>
    <property type="match status" value="1"/>
</dbReference>
<keyword evidence="2" id="KW-0472">Membrane</keyword>
<dbReference type="Proteomes" id="UP000326852">
    <property type="component" value="Unassembled WGS sequence"/>
</dbReference>
<keyword evidence="5" id="KW-1185">Reference proteome</keyword>
<feature type="transmembrane region" description="Helical" evidence="2">
    <location>
        <begin position="12"/>
        <end position="30"/>
    </location>
</feature>
<dbReference type="Gene3D" id="3.10.350.10">
    <property type="entry name" value="LysM domain"/>
    <property type="match status" value="1"/>
</dbReference>
<dbReference type="AlphaFoldDB" id="A0A5N6MUK4"/>
<comment type="caution">
    <text evidence="4">The sequence shown here is derived from an EMBL/GenBank/DDBJ whole genome shotgun (WGS) entry which is preliminary data.</text>
</comment>
<protein>
    <submittedName>
        <fullName evidence="4">LysM peptidoglycan-binding domain-containing protein</fullName>
    </submittedName>
</protein>
<dbReference type="InterPro" id="IPR052196">
    <property type="entry name" value="Bact_Kbp"/>
</dbReference>
<name>A0A5N6MUK4_9MICC</name>
<sequence>MTGMTSRPGLAADALVTAGIAAAGVILLWCGSRIQPEALGTGVPLLSPHRGAGLSGTALTQIAGLGAASAGVLLTLWWTAGFACALAGCLLHRSGFRSAGRRTLALAPGPLRRLASAALGISLAAGGPLGALPAASASAAAVFQATGSGTGSPLVVPGPEAVAARPAGGPEDTADTVSPLWRPSPPASSPPDGGLLTGTPRRDEREVVVAAGDTLWSLAAAQLGPQATDAETAAHWPRWYELNREVIGPDPGLIHPGQVLAVPPP</sequence>
<dbReference type="Pfam" id="PF01476">
    <property type="entry name" value="LysM"/>
    <property type="match status" value="1"/>
</dbReference>
<keyword evidence="2" id="KW-0812">Transmembrane</keyword>
<evidence type="ECO:0000256" key="2">
    <source>
        <dbReference type="SAM" id="Phobius"/>
    </source>
</evidence>
<proteinExistence type="predicted"/>
<feature type="region of interest" description="Disordered" evidence="1">
    <location>
        <begin position="154"/>
        <end position="202"/>
    </location>
</feature>
<evidence type="ECO:0000313" key="5">
    <source>
        <dbReference type="Proteomes" id="UP000326852"/>
    </source>
</evidence>
<organism evidence="4 5">
    <name type="scientific">Arthrobacter yangruifuii</name>
    <dbReference type="NCBI Taxonomy" id="2606616"/>
    <lineage>
        <taxon>Bacteria</taxon>
        <taxon>Bacillati</taxon>
        <taxon>Actinomycetota</taxon>
        <taxon>Actinomycetes</taxon>
        <taxon>Micrococcales</taxon>
        <taxon>Micrococcaceae</taxon>
        <taxon>Arthrobacter</taxon>
    </lineage>
</organism>
<dbReference type="InterPro" id="IPR036779">
    <property type="entry name" value="LysM_dom_sf"/>
</dbReference>
<evidence type="ECO:0000313" key="4">
    <source>
        <dbReference type="EMBL" id="KAD4060513.1"/>
    </source>
</evidence>
<dbReference type="CDD" id="cd00118">
    <property type="entry name" value="LysM"/>
    <property type="match status" value="1"/>
</dbReference>
<keyword evidence="2" id="KW-1133">Transmembrane helix</keyword>
<evidence type="ECO:0000256" key="1">
    <source>
        <dbReference type="SAM" id="MobiDB-lite"/>
    </source>
</evidence>
<feature type="domain" description="LysM" evidence="3">
    <location>
        <begin position="208"/>
        <end position="222"/>
    </location>
</feature>
<dbReference type="EMBL" id="VTFX01000001">
    <property type="protein sequence ID" value="KAD4060513.1"/>
    <property type="molecule type" value="Genomic_DNA"/>
</dbReference>
<gene>
    <name evidence="4" type="ORF">GD627_05630</name>
</gene>
<evidence type="ECO:0000259" key="3">
    <source>
        <dbReference type="Pfam" id="PF01476"/>
    </source>
</evidence>
<dbReference type="InterPro" id="IPR018392">
    <property type="entry name" value="LysM"/>
</dbReference>
<feature type="transmembrane region" description="Helical" evidence="2">
    <location>
        <begin position="76"/>
        <end position="92"/>
    </location>
</feature>
<accession>A0A5N6MUK4</accession>
<dbReference type="RefSeq" id="WP_152271635.1">
    <property type="nucleotide sequence ID" value="NZ_VTFX01000001.1"/>
</dbReference>
<dbReference type="PANTHER" id="PTHR34700">
    <property type="entry name" value="POTASSIUM BINDING PROTEIN KBP"/>
    <property type="match status" value="1"/>
</dbReference>